<reference evidence="2 3" key="1">
    <citation type="submission" date="2018-06" db="EMBL/GenBank/DDBJ databases">
        <authorList>
            <consortium name="Pathogen Informatics"/>
            <person name="Doyle S."/>
        </authorList>
    </citation>
    <scope>NUCLEOTIDE SEQUENCE [LARGE SCALE GENOMIC DNA]</scope>
    <source>
        <strain evidence="2 3">NCTC11978</strain>
    </source>
</reference>
<accession>A0A378IY10</accession>
<evidence type="ECO:0000313" key="3">
    <source>
        <dbReference type="Proteomes" id="UP000254033"/>
    </source>
</evidence>
<name>A0A378IY10_9GAMM</name>
<protein>
    <submittedName>
        <fullName evidence="2">Uncharacterized protein</fullName>
    </submittedName>
</protein>
<dbReference type="EMBL" id="UGNY01000001">
    <property type="protein sequence ID" value="STX36904.1"/>
    <property type="molecule type" value="Genomic_DNA"/>
</dbReference>
<organism evidence="2 3">
    <name type="scientific">Legionella feeleii</name>
    <dbReference type="NCBI Taxonomy" id="453"/>
    <lineage>
        <taxon>Bacteria</taxon>
        <taxon>Pseudomonadati</taxon>
        <taxon>Pseudomonadota</taxon>
        <taxon>Gammaproteobacteria</taxon>
        <taxon>Legionellales</taxon>
        <taxon>Legionellaceae</taxon>
        <taxon>Legionella</taxon>
    </lineage>
</organism>
<dbReference type="AlphaFoldDB" id="A0A378IY10"/>
<proteinExistence type="predicted"/>
<feature type="region of interest" description="Disordered" evidence="1">
    <location>
        <begin position="249"/>
        <end position="269"/>
    </location>
</feature>
<gene>
    <name evidence="2" type="ORF">NCTC11978_00050</name>
</gene>
<dbReference type="Proteomes" id="UP000254033">
    <property type="component" value="Unassembled WGS sequence"/>
</dbReference>
<dbReference type="RefSeq" id="WP_115174191.1">
    <property type="nucleotide sequence ID" value="NZ_UGNY01000001.1"/>
</dbReference>
<evidence type="ECO:0000313" key="2">
    <source>
        <dbReference type="EMBL" id="STX36904.1"/>
    </source>
</evidence>
<evidence type="ECO:0000256" key="1">
    <source>
        <dbReference type="SAM" id="MobiDB-lite"/>
    </source>
</evidence>
<sequence length="269" mass="30168">MSRELTQQFRASLIKYLENPDNAVNQKELTAISVAIYKESLEKFGFEPDKYLTHMDTIIKSAVNGIKIHPHLVEILGSFKRQISFADEPEEYQAFHALNMALEMYLRNNLVNPEKVARDKLHLINASIQQLKAGSNPYFQELESAFVKLKAIVDQHFALPPAMQIKESANFERKIGLVCSLHKDAIESDAQIKSVFYSFLATISRVLVVIGVSLSDTFQRKSNFFQEVSSAPTKALSQSGFIASFVEVQDSDDDEQQQSSVNGLGSTNS</sequence>